<dbReference type="EMBL" id="NVUL01000001">
    <property type="protein sequence ID" value="PCI82422.1"/>
    <property type="molecule type" value="Genomic_DNA"/>
</dbReference>
<gene>
    <name evidence="2" type="ORF">COB20_00110</name>
</gene>
<reference evidence="3" key="1">
    <citation type="submission" date="2017-08" db="EMBL/GenBank/DDBJ databases">
        <title>A dynamic microbial community with high functional redundancy inhabits the cold, oxic subseafloor aquifer.</title>
        <authorList>
            <person name="Tully B.J."/>
            <person name="Wheat C.G."/>
            <person name="Glazer B.T."/>
            <person name="Huber J.A."/>
        </authorList>
    </citation>
    <scope>NUCLEOTIDE SEQUENCE [LARGE SCALE GENOMIC DNA]</scope>
</reference>
<evidence type="ECO:0000256" key="1">
    <source>
        <dbReference type="SAM" id="Phobius"/>
    </source>
</evidence>
<evidence type="ECO:0000313" key="2">
    <source>
        <dbReference type="EMBL" id="PCI82422.1"/>
    </source>
</evidence>
<sequence length="267" mass="29063">MTTETSDQAKPRLWLKIGGLASLALGLGLGLLTLASAAGIWLGFWDFRRGFSLLGAANQYGQLLAWACLLLTAATLIAGQLFKIQNARKFVSLAAIGALVAWVAYLIPESFRPGEGVNYPPIHDISTNRVNPPEFVAIAQLRADAPNTLVYGGSNNMTRERLIELTDEAYPDLVTQRYNESVNVIFEKTLAAVDDLGWELVAQDASAGRIEATDTTFWFRFKDDVVIKIDQQGSDTTVDVRSVSRVGTGDVGANAIRMRKLFALLAN</sequence>
<keyword evidence="1" id="KW-1133">Transmembrane helix</keyword>
<keyword evidence="1" id="KW-0812">Transmembrane</keyword>
<dbReference type="Pfam" id="PF07386">
    <property type="entry name" value="DUF1499"/>
    <property type="match status" value="1"/>
</dbReference>
<dbReference type="Proteomes" id="UP000218767">
    <property type="component" value="Unassembled WGS sequence"/>
</dbReference>
<comment type="caution">
    <text evidence="2">The sequence shown here is derived from an EMBL/GenBank/DDBJ whole genome shotgun (WGS) entry which is preliminary data.</text>
</comment>
<feature type="transmembrane region" description="Helical" evidence="1">
    <location>
        <begin position="63"/>
        <end position="82"/>
    </location>
</feature>
<protein>
    <recommendedName>
        <fullName evidence="4">DUF1499 domain-containing protein</fullName>
    </recommendedName>
</protein>
<dbReference type="InterPro" id="IPR010865">
    <property type="entry name" value="DUF1499"/>
</dbReference>
<dbReference type="AlphaFoldDB" id="A0A2A4XIC5"/>
<evidence type="ECO:0000313" key="3">
    <source>
        <dbReference type="Proteomes" id="UP000218767"/>
    </source>
</evidence>
<keyword evidence="1" id="KW-0472">Membrane</keyword>
<evidence type="ECO:0008006" key="4">
    <source>
        <dbReference type="Google" id="ProtNLM"/>
    </source>
</evidence>
<accession>A0A2A4XIC5</accession>
<proteinExistence type="predicted"/>
<name>A0A2A4XIC5_9GAMM</name>
<feature type="transmembrane region" description="Helical" evidence="1">
    <location>
        <begin position="89"/>
        <end position="107"/>
    </location>
</feature>
<feature type="transmembrane region" description="Helical" evidence="1">
    <location>
        <begin position="20"/>
        <end position="43"/>
    </location>
</feature>
<organism evidence="2 3">
    <name type="scientific">SAR86 cluster bacterium</name>
    <dbReference type="NCBI Taxonomy" id="2030880"/>
    <lineage>
        <taxon>Bacteria</taxon>
        <taxon>Pseudomonadati</taxon>
        <taxon>Pseudomonadota</taxon>
        <taxon>Gammaproteobacteria</taxon>
        <taxon>SAR86 cluster</taxon>
    </lineage>
</organism>